<dbReference type="AlphaFoldDB" id="A0A8J3EP53"/>
<keyword evidence="15" id="KW-1185">Reference proteome</keyword>
<dbReference type="Pfam" id="PF02424">
    <property type="entry name" value="ApbE"/>
    <property type="match status" value="1"/>
</dbReference>
<evidence type="ECO:0000256" key="9">
    <source>
        <dbReference type="ARBA" id="ARBA00031306"/>
    </source>
</evidence>
<evidence type="ECO:0000256" key="4">
    <source>
        <dbReference type="ARBA" id="ARBA00022630"/>
    </source>
</evidence>
<dbReference type="Gene3D" id="3.10.520.10">
    <property type="entry name" value="ApbE-like domains"/>
    <property type="match status" value="1"/>
</dbReference>
<keyword evidence="8" id="KW-0460">Magnesium</keyword>
<comment type="cofactor">
    <cofactor evidence="1">
        <name>Mg(2+)</name>
        <dbReference type="ChEBI" id="CHEBI:18420"/>
    </cofactor>
</comment>
<dbReference type="EC" id="2.7.1.180" evidence="2"/>
<dbReference type="Gene3D" id="2.60.40.4070">
    <property type="match status" value="1"/>
</dbReference>
<dbReference type="InterPro" id="IPR024932">
    <property type="entry name" value="ApbE"/>
</dbReference>
<feature type="chain" id="PRO_5039919272" description="FAD:protein FMN transferase" evidence="11">
    <location>
        <begin position="25"/>
        <end position="492"/>
    </location>
</feature>
<reference evidence="12" key="1">
    <citation type="journal article" date="2014" name="Int. J. Syst. Evol. Microbiol.">
        <title>Complete genome sequence of Corynebacterium casei LMG S-19264T (=DSM 44701T), isolated from a smear-ripened cheese.</title>
        <authorList>
            <consortium name="US DOE Joint Genome Institute (JGI-PGF)"/>
            <person name="Walter F."/>
            <person name="Albersmeier A."/>
            <person name="Kalinowski J."/>
            <person name="Ruckert C."/>
        </authorList>
    </citation>
    <scope>NUCLEOTIDE SEQUENCE</scope>
    <source>
        <strain evidence="12">CGMCC 1.14984</strain>
    </source>
</reference>
<comment type="catalytic activity">
    <reaction evidence="10">
        <text>L-threonyl-[protein] + FAD = FMN-L-threonyl-[protein] + AMP + H(+)</text>
        <dbReference type="Rhea" id="RHEA:36847"/>
        <dbReference type="Rhea" id="RHEA-COMP:11060"/>
        <dbReference type="Rhea" id="RHEA-COMP:11061"/>
        <dbReference type="ChEBI" id="CHEBI:15378"/>
        <dbReference type="ChEBI" id="CHEBI:30013"/>
        <dbReference type="ChEBI" id="CHEBI:57692"/>
        <dbReference type="ChEBI" id="CHEBI:74257"/>
        <dbReference type="ChEBI" id="CHEBI:456215"/>
        <dbReference type="EC" id="2.7.1.180"/>
    </reaction>
</comment>
<dbReference type="Proteomes" id="UP000621856">
    <property type="component" value="Unassembled WGS sequence"/>
</dbReference>
<evidence type="ECO:0000256" key="11">
    <source>
        <dbReference type="SAM" id="SignalP"/>
    </source>
</evidence>
<name>A0A8J3EP53_9PROT</name>
<dbReference type="EMBL" id="VCJR02000001">
    <property type="protein sequence ID" value="NHK27143.1"/>
    <property type="molecule type" value="Genomic_DNA"/>
</dbReference>
<dbReference type="EMBL" id="BMGZ01000001">
    <property type="protein sequence ID" value="GGH94530.1"/>
    <property type="molecule type" value="Genomic_DNA"/>
</dbReference>
<dbReference type="PANTHER" id="PTHR30040:SF2">
    <property type="entry name" value="FAD:PROTEIN FMN TRANSFERASE"/>
    <property type="match status" value="1"/>
</dbReference>
<evidence type="ECO:0000256" key="8">
    <source>
        <dbReference type="ARBA" id="ARBA00022842"/>
    </source>
</evidence>
<keyword evidence="5" id="KW-0808">Transferase</keyword>
<comment type="caution">
    <text evidence="12">The sequence shown here is derived from an EMBL/GenBank/DDBJ whole genome shotgun (WGS) entry which is preliminary data.</text>
</comment>
<evidence type="ECO:0000313" key="15">
    <source>
        <dbReference type="Proteomes" id="UP000818603"/>
    </source>
</evidence>
<dbReference type="Pfam" id="PF10029">
    <property type="entry name" value="DUF2271"/>
    <property type="match status" value="1"/>
</dbReference>
<dbReference type="GO" id="GO:0046872">
    <property type="term" value="F:metal ion binding"/>
    <property type="evidence" value="ECO:0007669"/>
    <property type="project" value="UniProtKB-KW"/>
</dbReference>
<dbReference type="RefSeq" id="WP_155137893.1">
    <property type="nucleotide sequence ID" value="NZ_BMGZ01000001.1"/>
</dbReference>
<dbReference type="GO" id="GO:0016740">
    <property type="term" value="F:transferase activity"/>
    <property type="evidence" value="ECO:0007669"/>
    <property type="project" value="UniProtKB-KW"/>
</dbReference>
<evidence type="ECO:0000256" key="2">
    <source>
        <dbReference type="ARBA" id="ARBA00011955"/>
    </source>
</evidence>
<evidence type="ECO:0000256" key="10">
    <source>
        <dbReference type="ARBA" id="ARBA00048540"/>
    </source>
</evidence>
<organism evidence="12 14">
    <name type="scientific">Aquisalinus luteolus</name>
    <dbReference type="NCBI Taxonomy" id="1566827"/>
    <lineage>
        <taxon>Bacteria</taxon>
        <taxon>Pseudomonadati</taxon>
        <taxon>Pseudomonadota</taxon>
        <taxon>Alphaproteobacteria</taxon>
        <taxon>Parvularculales</taxon>
        <taxon>Parvularculaceae</taxon>
        <taxon>Aquisalinus</taxon>
    </lineage>
</organism>
<dbReference type="Proteomes" id="UP000818603">
    <property type="component" value="Unassembled WGS sequence"/>
</dbReference>
<dbReference type="SUPFAM" id="SSF143631">
    <property type="entry name" value="ApbE-like"/>
    <property type="match status" value="1"/>
</dbReference>
<dbReference type="InterPro" id="IPR003374">
    <property type="entry name" value="ApbE-like_sf"/>
</dbReference>
<keyword evidence="6" id="KW-0479">Metal-binding</keyword>
<accession>A0A8J3EP53</accession>
<protein>
    <recommendedName>
        <fullName evidence="3">FAD:protein FMN transferase</fullName>
        <ecNumber evidence="2">2.7.1.180</ecNumber>
    </recommendedName>
    <alternativeName>
        <fullName evidence="9">Flavin transferase</fullName>
    </alternativeName>
</protein>
<keyword evidence="7" id="KW-0274">FAD</keyword>
<evidence type="ECO:0000256" key="1">
    <source>
        <dbReference type="ARBA" id="ARBA00001946"/>
    </source>
</evidence>
<evidence type="ECO:0000256" key="3">
    <source>
        <dbReference type="ARBA" id="ARBA00016337"/>
    </source>
</evidence>
<evidence type="ECO:0000256" key="5">
    <source>
        <dbReference type="ARBA" id="ARBA00022679"/>
    </source>
</evidence>
<reference evidence="13 15" key="2">
    <citation type="submission" date="2020-02" db="EMBL/GenBank/DDBJ databases">
        <title>Genome sequence of Parvularcula flava strain NH6-79.</title>
        <authorList>
            <person name="Abdul Karim M.H."/>
            <person name="Lam M.Q."/>
            <person name="Chen S.J."/>
            <person name="Yahya A."/>
            <person name="Shahir S."/>
            <person name="Shamsir M.S."/>
            <person name="Chong C.S."/>
        </authorList>
    </citation>
    <scope>NUCLEOTIDE SEQUENCE [LARGE SCALE GENOMIC DNA]</scope>
    <source>
        <strain evidence="13 15">NH6-79</strain>
    </source>
</reference>
<dbReference type="InterPro" id="IPR014469">
    <property type="entry name" value="DUF2271"/>
</dbReference>
<keyword evidence="11" id="KW-0732">Signal</keyword>
<evidence type="ECO:0000256" key="6">
    <source>
        <dbReference type="ARBA" id="ARBA00022723"/>
    </source>
</evidence>
<evidence type="ECO:0000313" key="12">
    <source>
        <dbReference type="EMBL" id="GGH94530.1"/>
    </source>
</evidence>
<feature type="signal peptide" evidence="11">
    <location>
        <begin position="1"/>
        <end position="24"/>
    </location>
</feature>
<gene>
    <name evidence="13" type="ORF">FF098_004410</name>
    <name evidence="12" type="ORF">GCM10011355_08930</name>
</gene>
<dbReference type="PANTHER" id="PTHR30040">
    <property type="entry name" value="THIAMINE BIOSYNTHESIS LIPOPROTEIN APBE"/>
    <property type="match status" value="1"/>
</dbReference>
<proteinExistence type="predicted"/>
<sequence length="492" mass="53030">MLLRVSRVLVAVAVGLASVEAAGADTYEFREDRVLGTTFHMKVAAENQSSASLAKEAALARIRDLDAVLSTWRNDSEIAGMNDATQSRVSEDLFNVLFLCEQFLETSGNAFSCRVGTLMTAWREAEQSGVAPLAITMQGMADAIARATVGLDADTRIVQKPANVKFDVNAVAKGWIIDAAVKDALAASPLVTGVMVNIGGDLRVAGDFSVRQFRVGVATGAEGMNETPAEIVRLVDAAIASSGRGGRDLVVGEELYSHIISPRTGMPQDRMAQATVVAPDGATADALATAFMVMGIGEALEYANTRDGIETMLRTEGGARFTSNGWAELVVPPEDIEPTMQADNPWPDGYRVTLDYTIPAQDTASYEYPYVVIWVTDAEKNLVRGLQLLGDIPLWVEENYVFWRRYGRKQPAIVDTIAEPTRPPGDYSLGWDGKDLTGNPVSKGSYIIHIEASREHGGHQYESFEVNLGDRAFAESIGPGNELGTIEVGYGR</sequence>
<keyword evidence="4" id="KW-0285">Flavoprotein</keyword>
<evidence type="ECO:0000256" key="7">
    <source>
        <dbReference type="ARBA" id="ARBA00022827"/>
    </source>
</evidence>
<reference evidence="12" key="3">
    <citation type="submission" date="2020-09" db="EMBL/GenBank/DDBJ databases">
        <authorList>
            <person name="Sun Q."/>
            <person name="Zhou Y."/>
        </authorList>
    </citation>
    <scope>NUCLEOTIDE SEQUENCE</scope>
    <source>
        <strain evidence="12">CGMCC 1.14984</strain>
    </source>
</reference>
<evidence type="ECO:0000313" key="14">
    <source>
        <dbReference type="Proteomes" id="UP000621856"/>
    </source>
</evidence>
<evidence type="ECO:0000313" key="13">
    <source>
        <dbReference type="EMBL" id="NHK27143.1"/>
    </source>
</evidence>